<evidence type="ECO:0000313" key="3">
    <source>
        <dbReference type="Proteomes" id="UP000002212"/>
    </source>
</evidence>
<dbReference type="STRING" id="632772.ROP_70520"/>
<dbReference type="EMBL" id="AP011115">
    <property type="protein sequence ID" value="BAH55299.1"/>
    <property type="molecule type" value="Genomic_DNA"/>
</dbReference>
<name>C1B4W0_RHOOB</name>
<organism evidence="2 3">
    <name type="scientific">Rhodococcus opacus (strain B4)</name>
    <dbReference type="NCBI Taxonomy" id="632772"/>
    <lineage>
        <taxon>Bacteria</taxon>
        <taxon>Bacillati</taxon>
        <taxon>Actinomycetota</taxon>
        <taxon>Actinomycetes</taxon>
        <taxon>Mycobacteriales</taxon>
        <taxon>Nocardiaceae</taxon>
        <taxon>Rhodococcus</taxon>
    </lineage>
</organism>
<gene>
    <name evidence="2" type="ordered locus">ROP_70520</name>
</gene>
<feature type="signal peptide" evidence="1">
    <location>
        <begin position="1"/>
        <end position="41"/>
    </location>
</feature>
<evidence type="ECO:0008006" key="4">
    <source>
        <dbReference type="Google" id="ProtNLM"/>
    </source>
</evidence>
<dbReference type="AlphaFoldDB" id="C1B4W0"/>
<dbReference type="PATRIC" id="fig|632772.20.peg.7360"/>
<dbReference type="Proteomes" id="UP000002212">
    <property type="component" value="Chromosome"/>
</dbReference>
<feature type="chain" id="PRO_5002907119" description="Secreted protein" evidence="1">
    <location>
        <begin position="42"/>
        <end position="172"/>
    </location>
</feature>
<evidence type="ECO:0000256" key="1">
    <source>
        <dbReference type="SAM" id="SignalP"/>
    </source>
</evidence>
<dbReference type="KEGG" id="rop:ROP_70520"/>
<sequence>MTSGVRPPRTKVPLMTLVPRVAIALIAAGPLALFLAAPAAADPPDVTLAAVVAGSTVTTTLTNDTGADIVCGLGGLRATDDIVNPESVAVFHRSNVVIGPGPREFVFEAVPDGDYLIHWICSEDAGPGDEVWGSAPLPETAYAKPATAEPFPVAVRTETCFGSLCLPPGLSI</sequence>
<dbReference type="HOGENOM" id="CLU_1668039_0_0_11"/>
<evidence type="ECO:0000313" key="2">
    <source>
        <dbReference type="EMBL" id="BAH55299.1"/>
    </source>
</evidence>
<reference evidence="2 3" key="1">
    <citation type="submission" date="2009-03" db="EMBL/GenBank/DDBJ databases">
        <title>Comparison of the complete genome sequences of Rhodococcus erythropolis PR4 and Rhodococcus opacus B4.</title>
        <authorList>
            <person name="Takarada H."/>
            <person name="Sekine M."/>
            <person name="Hosoyama A."/>
            <person name="Yamada R."/>
            <person name="Fujisawa T."/>
            <person name="Omata S."/>
            <person name="Shimizu A."/>
            <person name="Tsukatani N."/>
            <person name="Tanikawa S."/>
            <person name="Fujita N."/>
            <person name="Harayama S."/>
        </authorList>
    </citation>
    <scope>NUCLEOTIDE SEQUENCE [LARGE SCALE GENOMIC DNA]</scope>
    <source>
        <strain evidence="2 3">B4</strain>
    </source>
</reference>
<keyword evidence="1" id="KW-0732">Signal</keyword>
<accession>C1B4W0</accession>
<proteinExistence type="predicted"/>
<protein>
    <recommendedName>
        <fullName evidence="4">Secreted protein</fullName>
    </recommendedName>
</protein>